<evidence type="ECO:0000313" key="1">
    <source>
        <dbReference type="EMBL" id="EOL45836.1"/>
    </source>
</evidence>
<comment type="caution">
    <text evidence="1">The sequence shown here is derived from an EMBL/GenBank/DDBJ whole genome shotgun (WGS) entry which is preliminary data.</text>
</comment>
<accession>R3WD66</accession>
<protein>
    <submittedName>
        <fullName evidence="1">Uncharacterized protein</fullName>
    </submittedName>
</protein>
<evidence type="ECO:0000313" key="2">
    <source>
        <dbReference type="Proteomes" id="UP000013840"/>
    </source>
</evidence>
<keyword evidence="2" id="KW-1185">Reference proteome</keyword>
<dbReference type="AlphaFoldDB" id="R3WD66"/>
<reference evidence="1 2" key="1">
    <citation type="submission" date="2013-02" db="EMBL/GenBank/DDBJ databases">
        <title>The Genome Sequence of Enterococcus caccae BAA-1240.</title>
        <authorList>
            <consortium name="The Broad Institute Genome Sequencing Platform"/>
            <consortium name="The Broad Institute Genome Sequencing Center for Infectious Disease"/>
            <person name="Earl A.M."/>
            <person name="Gilmore M.S."/>
            <person name="Lebreton F."/>
            <person name="Walker B."/>
            <person name="Young S.K."/>
            <person name="Zeng Q."/>
            <person name="Gargeya S."/>
            <person name="Fitzgerald M."/>
            <person name="Haas B."/>
            <person name="Abouelleil A."/>
            <person name="Alvarado L."/>
            <person name="Arachchi H.M."/>
            <person name="Berlin A.M."/>
            <person name="Chapman S.B."/>
            <person name="Dewar J."/>
            <person name="Goldberg J."/>
            <person name="Griggs A."/>
            <person name="Gujja S."/>
            <person name="Hansen M."/>
            <person name="Howarth C."/>
            <person name="Imamovic A."/>
            <person name="Larimer J."/>
            <person name="McCowan C."/>
            <person name="Murphy C."/>
            <person name="Neiman D."/>
            <person name="Pearson M."/>
            <person name="Priest M."/>
            <person name="Roberts A."/>
            <person name="Saif S."/>
            <person name="Shea T."/>
            <person name="Sisk P."/>
            <person name="Sykes S."/>
            <person name="Wortman J."/>
            <person name="Nusbaum C."/>
            <person name="Birren B."/>
        </authorList>
    </citation>
    <scope>NUCLEOTIDE SEQUENCE [LARGE SCALE GENOMIC DNA]</scope>
    <source>
        <strain evidence="1 2">ATCC BAA-1240</strain>
    </source>
</reference>
<dbReference type="RefSeq" id="WP_010771760.1">
    <property type="nucleotide sequence ID" value="NZ_KB946333.1"/>
</dbReference>
<organism evidence="1 2">
    <name type="scientific">Enterococcus caccae ATCC BAA-1240</name>
    <dbReference type="NCBI Taxonomy" id="1158612"/>
    <lineage>
        <taxon>Bacteria</taxon>
        <taxon>Bacillati</taxon>
        <taxon>Bacillota</taxon>
        <taxon>Bacilli</taxon>
        <taxon>Lactobacillales</taxon>
        <taxon>Enterococcaceae</taxon>
        <taxon>Enterococcus</taxon>
    </lineage>
</organism>
<dbReference type="Proteomes" id="UP000013840">
    <property type="component" value="Unassembled WGS sequence"/>
</dbReference>
<name>R3WD66_9ENTE</name>
<proteinExistence type="predicted"/>
<dbReference type="STRING" id="317735.RU98_GL002147"/>
<gene>
    <name evidence="1" type="ORF">UC7_01633</name>
</gene>
<sequence>MDQIIILDGNVVGLVSEEGAARWEFEDLEDAEELYRLLVLSVDVEDRIAELWDKNIY</sequence>
<dbReference type="PATRIC" id="fig|1158612.3.peg.1618"/>
<dbReference type="EMBL" id="AJAU01000017">
    <property type="protein sequence ID" value="EOL45836.1"/>
    <property type="molecule type" value="Genomic_DNA"/>
</dbReference>